<dbReference type="InterPro" id="IPR001525">
    <property type="entry name" value="C5_MeTfrase"/>
</dbReference>
<dbReference type="SUPFAM" id="SSF53335">
    <property type="entry name" value="S-adenosyl-L-methionine-dependent methyltransferases"/>
    <property type="match status" value="1"/>
</dbReference>
<keyword evidence="5" id="KW-1185">Reference proteome</keyword>
<keyword evidence="4" id="KW-0949">S-adenosyl-L-methionine</keyword>
<evidence type="ECO:0000256" key="3">
    <source>
        <dbReference type="ARBA" id="ARBA00022679"/>
    </source>
</evidence>
<protein>
    <recommendedName>
        <fullName evidence="1">DNA (cytosine-5-)-methyltransferase</fullName>
        <ecNumber evidence="1">2.1.1.37</ecNumber>
    </recommendedName>
</protein>
<dbReference type="GeneID" id="127751548"/>
<keyword evidence="2" id="KW-0489">Methyltransferase</keyword>
<dbReference type="KEGG" id="foc:127751548"/>
<dbReference type="GO" id="GO:0005634">
    <property type="term" value="C:nucleus"/>
    <property type="evidence" value="ECO:0007669"/>
    <property type="project" value="TreeGrafter"/>
</dbReference>
<evidence type="ECO:0000313" key="5">
    <source>
        <dbReference type="Proteomes" id="UP000504606"/>
    </source>
</evidence>
<dbReference type="AlphaFoldDB" id="A0A9C6XUE0"/>
<evidence type="ECO:0000256" key="2">
    <source>
        <dbReference type="ARBA" id="ARBA00022603"/>
    </source>
</evidence>
<dbReference type="GO" id="GO:0032259">
    <property type="term" value="P:methylation"/>
    <property type="evidence" value="ECO:0007669"/>
    <property type="project" value="UniProtKB-KW"/>
</dbReference>
<name>A0A9C6XUE0_FRAOC</name>
<dbReference type="PANTHER" id="PTHR23068">
    <property type="entry name" value="DNA CYTOSINE-5- -METHYLTRANSFERASE 3-RELATED"/>
    <property type="match status" value="1"/>
</dbReference>
<dbReference type="Proteomes" id="UP000504606">
    <property type="component" value="Unplaced"/>
</dbReference>
<dbReference type="OrthoDB" id="641149at2759"/>
<gene>
    <name evidence="6" type="primary">LOC127751548</name>
</gene>
<evidence type="ECO:0000256" key="4">
    <source>
        <dbReference type="ARBA" id="ARBA00022691"/>
    </source>
</evidence>
<accession>A0A9C6XUE0</accession>
<dbReference type="RefSeq" id="XP_052131217.1">
    <property type="nucleotide sequence ID" value="XM_052275257.1"/>
</dbReference>
<dbReference type="Gene3D" id="3.40.50.150">
    <property type="entry name" value="Vaccinia Virus protein VP39"/>
    <property type="match status" value="1"/>
</dbReference>
<sequence>MEPTVILEKMAEAKEIPSENVTAIRPSKRRKNRRSLFSYTRTKHNVSVSKSYEPATSEHFAGFSNNTVLGTINGRTTPPSDFCGFSDDEISLSMIRKTLHPLYGHCEDMFDECGQTVCTIGSKYPHEHIMKVHMIKNERKVRVLSLFDGVGSGLLVLKHHLNLDVDVYYSAEICENALMVQSNKFSGEIVMLGDVRGLKGDLLDVLGRVDLLIGGPPCSQVSSVNANKKGLSDPTSESCLYKEFIRIRDIMIQKAAEHGHLFLWMMEMTAHMELKDWETMTRDVGQKPLKTDAGWYLPVNRERLFWTNVPQIEEQESRTSPIKIDELLCPGRK</sequence>
<feature type="non-terminal residue" evidence="6">
    <location>
        <position position="333"/>
    </location>
</feature>
<dbReference type="EC" id="2.1.1.37" evidence="1"/>
<reference evidence="6" key="1">
    <citation type="submission" date="2025-08" db="UniProtKB">
        <authorList>
            <consortium name="RefSeq"/>
        </authorList>
    </citation>
    <scope>IDENTIFICATION</scope>
    <source>
        <tissue evidence="6">Whole organism</tissue>
    </source>
</reference>
<organism evidence="5 6">
    <name type="scientific">Frankliniella occidentalis</name>
    <name type="common">Western flower thrips</name>
    <name type="synonym">Euthrips occidentalis</name>
    <dbReference type="NCBI Taxonomy" id="133901"/>
    <lineage>
        <taxon>Eukaryota</taxon>
        <taxon>Metazoa</taxon>
        <taxon>Ecdysozoa</taxon>
        <taxon>Arthropoda</taxon>
        <taxon>Hexapoda</taxon>
        <taxon>Insecta</taxon>
        <taxon>Pterygota</taxon>
        <taxon>Neoptera</taxon>
        <taxon>Paraneoptera</taxon>
        <taxon>Thysanoptera</taxon>
        <taxon>Terebrantia</taxon>
        <taxon>Thripoidea</taxon>
        <taxon>Thripidae</taxon>
        <taxon>Frankliniella</taxon>
    </lineage>
</organism>
<dbReference type="InterPro" id="IPR029063">
    <property type="entry name" value="SAM-dependent_MTases_sf"/>
</dbReference>
<evidence type="ECO:0000256" key="1">
    <source>
        <dbReference type="ARBA" id="ARBA00011975"/>
    </source>
</evidence>
<dbReference type="GO" id="GO:0003886">
    <property type="term" value="F:DNA (cytosine-5-)-methyltransferase activity"/>
    <property type="evidence" value="ECO:0007669"/>
    <property type="project" value="UniProtKB-EC"/>
</dbReference>
<dbReference type="Pfam" id="PF00145">
    <property type="entry name" value="DNA_methylase"/>
    <property type="match status" value="1"/>
</dbReference>
<dbReference type="PANTHER" id="PTHR23068:SF25">
    <property type="entry name" value="DNA (CYTOSINE-5)-METHYLTRANSFERASE DRM2"/>
    <property type="match status" value="1"/>
</dbReference>
<keyword evidence="3" id="KW-0808">Transferase</keyword>
<dbReference type="InterPro" id="IPR050390">
    <property type="entry name" value="C5-Methyltransferase"/>
</dbReference>
<evidence type="ECO:0000313" key="6">
    <source>
        <dbReference type="RefSeq" id="XP_052131217.1"/>
    </source>
</evidence>
<proteinExistence type="predicted"/>